<evidence type="ECO:0000313" key="2">
    <source>
        <dbReference type="EMBL" id="SDT42488.1"/>
    </source>
</evidence>
<dbReference type="Proteomes" id="UP000198751">
    <property type="component" value="Chromosome I"/>
</dbReference>
<dbReference type="AlphaFoldDB" id="A0A1H2A954"/>
<evidence type="ECO:0008006" key="4">
    <source>
        <dbReference type="Google" id="ProtNLM"/>
    </source>
</evidence>
<keyword evidence="1" id="KW-0472">Membrane</keyword>
<dbReference type="EMBL" id="LT629779">
    <property type="protein sequence ID" value="SDT42488.1"/>
    <property type="molecule type" value="Genomic_DNA"/>
</dbReference>
<keyword evidence="1" id="KW-0812">Transmembrane</keyword>
<feature type="transmembrane region" description="Helical" evidence="1">
    <location>
        <begin position="49"/>
        <end position="69"/>
    </location>
</feature>
<feature type="transmembrane region" description="Helical" evidence="1">
    <location>
        <begin position="24"/>
        <end position="43"/>
    </location>
</feature>
<keyword evidence="3" id="KW-1185">Reference proteome</keyword>
<proteinExistence type="predicted"/>
<name>A0A1H2A954_9MICC</name>
<gene>
    <name evidence="2" type="ORF">SAMN04489743_2856</name>
</gene>
<accession>A0A1H2A954</accession>
<dbReference type="RefSeq" id="WP_091721379.1">
    <property type="nucleotide sequence ID" value="NZ_LT629779.1"/>
</dbReference>
<evidence type="ECO:0000256" key="1">
    <source>
        <dbReference type="SAM" id="Phobius"/>
    </source>
</evidence>
<reference evidence="3" key="1">
    <citation type="submission" date="2016-10" db="EMBL/GenBank/DDBJ databases">
        <authorList>
            <person name="Varghese N."/>
            <person name="Submissions S."/>
        </authorList>
    </citation>
    <scope>NUCLEOTIDE SEQUENCE [LARGE SCALE GENOMIC DNA]</scope>
    <source>
        <strain evidence="3">IMMIB L-1606</strain>
    </source>
</reference>
<organism evidence="2 3">
    <name type="scientific">Pseudarthrobacter equi</name>
    <dbReference type="NCBI Taxonomy" id="728066"/>
    <lineage>
        <taxon>Bacteria</taxon>
        <taxon>Bacillati</taxon>
        <taxon>Actinomycetota</taxon>
        <taxon>Actinomycetes</taxon>
        <taxon>Micrococcales</taxon>
        <taxon>Micrococcaceae</taxon>
        <taxon>Pseudarthrobacter</taxon>
    </lineage>
</organism>
<keyword evidence="1" id="KW-1133">Transmembrane helix</keyword>
<protein>
    <recommendedName>
        <fullName evidence="4">Holin</fullName>
    </recommendedName>
</protein>
<evidence type="ECO:0000313" key="3">
    <source>
        <dbReference type="Proteomes" id="UP000198751"/>
    </source>
</evidence>
<sequence>MADHRAVPTSTQQLYPWRTVARSIFQFVVAVAAAAPLIYVAIFSASPEAATGAAAVALAVSGAITRVMALPVVDELLKRFAPFLASEPKS</sequence>